<comment type="caution">
    <text evidence="1">The sequence shown here is derived from an EMBL/GenBank/DDBJ whole genome shotgun (WGS) entry which is preliminary data.</text>
</comment>
<sequence>MPRRELEKEFSRQLGESRFSFIPRGVHNLTEIYEMTKSQFQDLCDDEFKCFDSCNSGANSPEWKHILRGRLSGGTGGVRKAAGRGNWEFV</sequence>
<reference evidence="1 2" key="1">
    <citation type="submission" date="2024-09" db="EMBL/GenBank/DDBJ databases">
        <authorList>
            <person name="Sun Q."/>
            <person name="Mori K."/>
        </authorList>
    </citation>
    <scope>NUCLEOTIDE SEQUENCE [LARGE SCALE GENOMIC DNA]</scope>
    <source>
        <strain evidence="1 2">CCM 7650</strain>
    </source>
</reference>
<dbReference type="Proteomes" id="UP001589797">
    <property type="component" value="Unassembled WGS sequence"/>
</dbReference>
<dbReference type="RefSeq" id="WP_382388322.1">
    <property type="nucleotide sequence ID" value="NZ_JBHLWI010000038.1"/>
</dbReference>
<gene>
    <name evidence="1" type="ORF">ACFFIP_14050</name>
</gene>
<protein>
    <submittedName>
        <fullName evidence="1">Uncharacterized protein</fullName>
    </submittedName>
</protein>
<organism evidence="1 2">
    <name type="scientific">Fontibacter flavus</name>
    <dbReference type="NCBI Taxonomy" id="654838"/>
    <lineage>
        <taxon>Bacteria</taxon>
        <taxon>Pseudomonadati</taxon>
        <taxon>Bacteroidota</taxon>
        <taxon>Cytophagia</taxon>
        <taxon>Cytophagales</taxon>
        <taxon>Cyclobacteriaceae</taxon>
        <taxon>Fontibacter</taxon>
    </lineage>
</organism>
<accession>A0ABV6FVA5</accession>
<dbReference type="EMBL" id="JBHLWI010000038">
    <property type="protein sequence ID" value="MFC0263812.1"/>
    <property type="molecule type" value="Genomic_DNA"/>
</dbReference>
<evidence type="ECO:0000313" key="1">
    <source>
        <dbReference type="EMBL" id="MFC0263812.1"/>
    </source>
</evidence>
<proteinExistence type="predicted"/>
<name>A0ABV6FVA5_9BACT</name>
<evidence type="ECO:0000313" key="2">
    <source>
        <dbReference type="Proteomes" id="UP001589797"/>
    </source>
</evidence>
<keyword evidence="2" id="KW-1185">Reference proteome</keyword>